<dbReference type="Proteomes" id="UP000789845">
    <property type="component" value="Unassembled WGS sequence"/>
</dbReference>
<keyword evidence="2" id="KW-0479">Metal-binding</keyword>
<protein>
    <submittedName>
        <fullName evidence="6">Cytochrome c-type biogenesis protein CcmE</fullName>
    </submittedName>
</protein>
<keyword evidence="7" id="KW-1185">Reference proteome</keyword>
<reference evidence="6" key="1">
    <citation type="submission" date="2021-10" db="EMBL/GenBank/DDBJ databases">
        <authorList>
            <person name="Criscuolo A."/>
        </authorList>
    </citation>
    <scope>NUCLEOTIDE SEQUENCE</scope>
    <source>
        <strain evidence="6">CIP111885</strain>
    </source>
</reference>
<organism evidence="6 7">
    <name type="scientific">Pseudoneobacillus rhizosphaerae</name>
    <dbReference type="NCBI Taxonomy" id="2880968"/>
    <lineage>
        <taxon>Bacteria</taxon>
        <taxon>Bacillati</taxon>
        <taxon>Bacillota</taxon>
        <taxon>Bacilli</taxon>
        <taxon>Bacillales</taxon>
        <taxon>Bacillaceae</taxon>
        <taxon>Pseudoneobacillus</taxon>
    </lineage>
</organism>
<keyword evidence="4" id="KW-0472">Membrane</keyword>
<dbReference type="GO" id="GO:0020037">
    <property type="term" value="F:heme binding"/>
    <property type="evidence" value="ECO:0007669"/>
    <property type="project" value="InterPro"/>
</dbReference>
<dbReference type="RefSeq" id="WP_230497565.1">
    <property type="nucleotide sequence ID" value="NZ_CAKJTG010000018.1"/>
</dbReference>
<dbReference type="InterPro" id="IPR004329">
    <property type="entry name" value="CcmE"/>
</dbReference>
<evidence type="ECO:0000256" key="2">
    <source>
        <dbReference type="ARBA" id="ARBA00022617"/>
    </source>
</evidence>
<dbReference type="InterPro" id="IPR012340">
    <property type="entry name" value="NA-bd_OB-fold"/>
</dbReference>
<dbReference type="InterPro" id="IPR036127">
    <property type="entry name" value="CcmE-like_sf"/>
</dbReference>
<feature type="region of interest" description="Disordered" evidence="5">
    <location>
        <begin position="122"/>
        <end position="155"/>
    </location>
</feature>
<dbReference type="GO" id="GO:0017003">
    <property type="term" value="P:protein-heme linkage"/>
    <property type="evidence" value="ECO:0007669"/>
    <property type="project" value="InterPro"/>
</dbReference>
<sequence length="155" mass="17128">MKKNTMVSIGGLIIAGAIVFLLMAATPGSSGVEITLKELNGNQQKYEENYVTVEGLLVEESIEWDADKIELQFDVKDNEGNKLHVTHNGVKPDNFTEGVIVILQGNPAKEQGEFIAETVKTRCPSKYEGQDMENYDPESHKDKLNKPSSESEGEK</sequence>
<dbReference type="SUPFAM" id="SSF82093">
    <property type="entry name" value="Heme chaperone CcmE"/>
    <property type="match status" value="1"/>
</dbReference>
<dbReference type="Gene3D" id="2.40.50.140">
    <property type="entry name" value="Nucleic acid-binding proteins"/>
    <property type="match status" value="1"/>
</dbReference>
<dbReference type="GO" id="GO:0017004">
    <property type="term" value="P:cytochrome complex assembly"/>
    <property type="evidence" value="ECO:0007669"/>
    <property type="project" value="UniProtKB-KW"/>
</dbReference>
<comment type="subcellular location">
    <subcellularLocation>
        <location evidence="1">Membrane</location>
    </subcellularLocation>
</comment>
<keyword evidence="2" id="KW-0408">Iron</keyword>
<dbReference type="EMBL" id="CAKJTG010000018">
    <property type="protein sequence ID" value="CAG9609327.1"/>
    <property type="molecule type" value="Genomic_DNA"/>
</dbReference>
<evidence type="ECO:0000256" key="5">
    <source>
        <dbReference type="SAM" id="MobiDB-lite"/>
    </source>
</evidence>
<evidence type="ECO:0000256" key="1">
    <source>
        <dbReference type="ARBA" id="ARBA00004370"/>
    </source>
</evidence>
<comment type="caution">
    <text evidence="6">The sequence shown here is derived from an EMBL/GenBank/DDBJ whole genome shotgun (WGS) entry which is preliminary data.</text>
</comment>
<dbReference type="GO" id="GO:0005886">
    <property type="term" value="C:plasma membrane"/>
    <property type="evidence" value="ECO:0007669"/>
    <property type="project" value="InterPro"/>
</dbReference>
<evidence type="ECO:0000256" key="3">
    <source>
        <dbReference type="ARBA" id="ARBA00022748"/>
    </source>
</evidence>
<accession>A0A9C7LBN2</accession>
<feature type="compositionally biased region" description="Polar residues" evidence="5">
    <location>
        <begin position="146"/>
        <end position="155"/>
    </location>
</feature>
<keyword evidence="3" id="KW-0201">Cytochrome c-type biogenesis</keyword>
<dbReference type="Pfam" id="PF03100">
    <property type="entry name" value="CcmE"/>
    <property type="match status" value="1"/>
</dbReference>
<gene>
    <name evidence="6" type="primary">ccmE</name>
    <name evidence="6" type="ORF">NEOCIP111885_03069</name>
</gene>
<evidence type="ECO:0000313" key="7">
    <source>
        <dbReference type="Proteomes" id="UP000789845"/>
    </source>
</evidence>
<keyword evidence="2" id="KW-0349">Heme</keyword>
<evidence type="ECO:0000256" key="4">
    <source>
        <dbReference type="ARBA" id="ARBA00023136"/>
    </source>
</evidence>
<evidence type="ECO:0000313" key="6">
    <source>
        <dbReference type="EMBL" id="CAG9609327.1"/>
    </source>
</evidence>
<proteinExistence type="predicted"/>
<dbReference type="AlphaFoldDB" id="A0A9C7LBN2"/>
<name>A0A9C7LBN2_9BACI</name>